<evidence type="ECO:0000256" key="5">
    <source>
        <dbReference type="SAM" id="Phobius"/>
    </source>
</evidence>
<dbReference type="AlphaFoldDB" id="A0A1R3VNG1"/>
<dbReference type="PANTHER" id="PTHR36926:SF1">
    <property type="entry name" value="COLICIN V PRODUCTION PROTEIN"/>
    <property type="match status" value="1"/>
</dbReference>
<keyword evidence="7" id="KW-1185">Reference proteome</keyword>
<proteinExistence type="predicted"/>
<reference evidence="6 7" key="1">
    <citation type="submission" date="2017-01" db="EMBL/GenBank/DDBJ databases">
        <authorList>
            <person name="Mah S.A."/>
            <person name="Swanson W.J."/>
            <person name="Moy G.W."/>
            <person name="Vacquier V.D."/>
        </authorList>
    </citation>
    <scope>NUCLEOTIDE SEQUENCE [LARGE SCALE GENOMIC DNA]</scope>
    <source>
        <strain evidence="6 7">M9</strain>
    </source>
</reference>
<dbReference type="GO" id="GO:0016020">
    <property type="term" value="C:membrane"/>
    <property type="evidence" value="ECO:0007669"/>
    <property type="project" value="UniProtKB-SubCell"/>
</dbReference>
<name>A0A1R3VNG1_9GAMM</name>
<comment type="subcellular location">
    <subcellularLocation>
        <location evidence="1">Membrane</location>
        <topology evidence="1">Multi-pass membrane protein</topology>
    </subcellularLocation>
</comment>
<organism evidence="6 7">
    <name type="scientific">Ectothiorhodosinus mongolicus</name>
    <dbReference type="NCBI Taxonomy" id="233100"/>
    <lineage>
        <taxon>Bacteria</taxon>
        <taxon>Pseudomonadati</taxon>
        <taxon>Pseudomonadota</taxon>
        <taxon>Gammaproteobacteria</taxon>
        <taxon>Chromatiales</taxon>
        <taxon>Ectothiorhodospiraceae</taxon>
        <taxon>Ectothiorhodosinus</taxon>
    </lineage>
</organism>
<feature type="transmembrane region" description="Helical" evidence="5">
    <location>
        <begin position="64"/>
        <end position="89"/>
    </location>
</feature>
<protein>
    <submittedName>
        <fullName evidence="6">Membrane protein required for colicin V production</fullName>
    </submittedName>
</protein>
<evidence type="ECO:0000313" key="6">
    <source>
        <dbReference type="EMBL" id="SIT66029.1"/>
    </source>
</evidence>
<dbReference type="PANTHER" id="PTHR36926">
    <property type="entry name" value="COLICIN V PRODUCTION PROTEIN"/>
    <property type="match status" value="1"/>
</dbReference>
<gene>
    <name evidence="6" type="ORF">SAMN05216526_0452</name>
</gene>
<evidence type="ECO:0000256" key="2">
    <source>
        <dbReference type="ARBA" id="ARBA00022692"/>
    </source>
</evidence>
<dbReference type="GO" id="GO:0009403">
    <property type="term" value="P:toxin biosynthetic process"/>
    <property type="evidence" value="ECO:0007669"/>
    <property type="project" value="InterPro"/>
</dbReference>
<accession>A0A1R3VNG1</accession>
<evidence type="ECO:0000256" key="1">
    <source>
        <dbReference type="ARBA" id="ARBA00004141"/>
    </source>
</evidence>
<evidence type="ECO:0000256" key="4">
    <source>
        <dbReference type="ARBA" id="ARBA00023136"/>
    </source>
</evidence>
<dbReference type="RefSeq" id="WP_076754552.1">
    <property type="nucleotide sequence ID" value="NZ_CP023018.1"/>
</dbReference>
<dbReference type="OrthoDB" id="9810601at2"/>
<evidence type="ECO:0000256" key="3">
    <source>
        <dbReference type="ARBA" id="ARBA00022989"/>
    </source>
</evidence>
<feature type="transmembrane region" description="Helical" evidence="5">
    <location>
        <begin position="6"/>
        <end position="24"/>
    </location>
</feature>
<dbReference type="Pfam" id="PF02674">
    <property type="entry name" value="Colicin_V"/>
    <property type="match status" value="1"/>
</dbReference>
<dbReference type="STRING" id="233100.SAMN05216526_0452"/>
<dbReference type="Proteomes" id="UP000223759">
    <property type="component" value="Unassembled WGS sequence"/>
</dbReference>
<keyword evidence="4 5" id="KW-0472">Membrane</keyword>
<dbReference type="InterPro" id="IPR052719">
    <property type="entry name" value="CvpA-like"/>
</dbReference>
<sequence length="174" mass="18838">MLWIDIVILVVIALSALISLFRGFVKEAVSLATWVIAFVVAFRYGELVSTFIPWDVGNPEIGLGIAYVATFVGVLIAGMLINMLLGMLIKRTGISGTDRSIGVVFGLVRGYVLVALLVLLAGVTVLPQQSAWQESRLLPHFVVAALWIKEFLPEELAANVQFGDTGSPVIQPEE</sequence>
<feature type="transmembrane region" description="Helical" evidence="5">
    <location>
        <begin position="31"/>
        <end position="52"/>
    </location>
</feature>
<keyword evidence="2 5" id="KW-0812">Transmembrane</keyword>
<evidence type="ECO:0000313" key="7">
    <source>
        <dbReference type="Proteomes" id="UP000223759"/>
    </source>
</evidence>
<dbReference type="InterPro" id="IPR003825">
    <property type="entry name" value="Colicin-V_CvpA"/>
</dbReference>
<feature type="transmembrane region" description="Helical" evidence="5">
    <location>
        <begin position="101"/>
        <end position="126"/>
    </location>
</feature>
<keyword evidence="3 5" id="KW-1133">Transmembrane helix</keyword>
<dbReference type="EMBL" id="FTPK01000001">
    <property type="protein sequence ID" value="SIT66029.1"/>
    <property type="molecule type" value="Genomic_DNA"/>
</dbReference>